<dbReference type="SUPFAM" id="SSF56112">
    <property type="entry name" value="Protein kinase-like (PK-like)"/>
    <property type="match status" value="1"/>
</dbReference>
<keyword evidence="9" id="KW-1185">Reference proteome</keyword>
<feature type="region of interest" description="Disordered" evidence="7">
    <location>
        <begin position="24"/>
        <end position="55"/>
    </location>
</feature>
<protein>
    <submittedName>
        <fullName evidence="8">Uncharacterized protein</fullName>
    </submittedName>
</protein>
<evidence type="ECO:0000313" key="8">
    <source>
        <dbReference type="EMBL" id="KAF8690421.1"/>
    </source>
</evidence>
<evidence type="ECO:0000256" key="2">
    <source>
        <dbReference type="ARBA" id="ARBA00022614"/>
    </source>
</evidence>
<comment type="subcellular location">
    <subcellularLocation>
        <location evidence="1">Membrane</location>
    </subcellularLocation>
</comment>
<dbReference type="InterPro" id="IPR051809">
    <property type="entry name" value="Plant_receptor-like_S/T_kinase"/>
</dbReference>
<keyword evidence="3" id="KW-0812">Transmembrane</keyword>
<dbReference type="Proteomes" id="UP000636709">
    <property type="component" value="Unassembled WGS sequence"/>
</dbReference>
<dbReference type="AlphaFoldDB" id="A0A835B4M0"/>
<evidence type="ECO:0000256" key="6">
    <source>
        <dbReference type="ARBA" id="ARBA00023136"/>
    </source>
</evidence>
<name>A0A835B4M0_9POAL</name>
<dbReference type="Gene3D" id="3.30.200.20">
    <property type="entry name" value="Phosphorylase Kinase, domain 1"/>
    <property type="match status" value="1"/>
</dbReference>
<feature type="compositionally biased region" description="Gly residues" evidence="7">
    <location>
        <begin position="73"/>
        <end position="88"/>
    </location>
</feature>
<comment type="caution">
    <text evidence="8">The sequence shown here is derived from an EMBL/GenBank/DDBJ whole genome shotgun (WGS) entry which is preliminary data.</text>
</comment>
<sequence length="308" mass="32752">MDLEGLGFPVLVISESAAGLLPFPGGDRSLGTPSPLGFEPPTAAPPGFKGGKLESEIPRRGWAEKLERSWGSKRGGGEGGLTGGSGRGGHGERRDSLLPRLWGSGGRAGARPDGEELRGGELATERGRSRRSVAARRWCRGGWRGGDRSAAAMVVAAAAARCGGRGMDFDFRAVGFQFGRGRRLPAGEGFLYRKFKTVPKKEIQPQFTETELPIVPYNDILKGTDGFSEANVLGKGRYPPQLTKTELPIVPYNDILKGTDGFSEANVLGKGRYGTVYRGSLGNQAIAVASSMSSNQGHTKASRLNVRH</sequence>
<evidence type="ECO:0000313" key="9">
    <source>
        <dbReference type="Proteomes" id="UP000636709"/>
    </source>
</evidence>
<evidence type="ECO:0000256" key="5">
    <source>
        <dbReference type="ARBA" id="ARBA00022989"/>
    </source>
</evidence>
<accession>A0A835B4M0</accession>
<keyword evidence="6" id="KW-0472">Membrane</keyword>
<feature type="region of interest" description="Disordered" evidence="7">
    <location>
        <begin position="67"/>
        <end position="128"/>
    </location>
</feature>
<dbReference type="EMBL" id="JACEFO010001972">
    <property type="protein sequence ID" value="KAF8690421.1"/>
    <property type="molecule type" value="Genomic_DNA"/>
</dbReference>
<dbReference type="PANTHER" id="PTHR27008">
    <property type="entry name" value="OS04G0122200 PROTEIN"/>
    <property type="match status" value="1"/>
</dbReference>
<organism evidence="8 9">
    <name type="scientific">Digitaria exilis</name>
    <dbReference type="NCBI Taxonomy" id="1010633"/>
    <lineage>
        <taxon>Eukaryota</taxon>
        <taxon>Viridiplantae</taxon>
        <taxon>Streptophyta</taxon>
        <taxon>Embryophyta</taxon>
        <taxon>Tracheophyta</taxon>
        <taxon>Spermatophyta</taxon>
        <taxon>Magnoliopsida</taxon>
        <taxon>Liliopsida</taxon>
        <taxon>Poales</taxon>
        <taxon>Poaceae</taxon>
        <taxon>PACMAD clade</taxon>
        <taxon>Panicoideae</taxon>
        <taxon>Panicodae</taxon>
        <taxon>Paniceae</taxon>
        <taxon>Anthephorinae</taxon>
        <taxon>Digitaria</taxon>
    </lineage>
</organism>
<proteinExistence type="predicted"/>
<evidence type="ECO:0000256" key="7">
    <source>
        <dbReference type="SAM" id="MobiDB-lite"/>
    </source>
</evidence>
<dbReference type="InterPro" id="IPR011009">
    <property type="entry name" value="Kinase-like_dom_sf"/>
</dbReference>
<dbReference type="GO" id="GO:0016020">
    <property type="term" value="C:membrane"/>
    <property type="evidence" value="ECO:0007669"/>
    <property type="project" value="UniProtKB-SubCell"/>
</dbReference>
<reference evidence="8" key="1">
    <citation type="submission" date="2020-07" db="EMBL/GenBank/DDBJ databases">
        <title>Genome sequence and genetic diversity analysis of an under-domesticated orphan crop, white fonio (Digitaria exilis).</title>
        <authorList>
            <person name="Bennetzen J.L."/>
            <person name="Chen S."/>
            <person name="Ma X."/>
            <person name="Wang X."/>
            <person name="Yssel A.E.J."/>
            <person name="Chaluvadi S.R."/>
            <person name="Johnson M."/>
            <person name="Gangashetty P."/>
            <person name="Hamidou F."/>
            <person name="Sanogo M.D."/>
            <person name="Zwaenepoel A."/>
            <person name="Wallace J."/>
            <person name="Van De Peer Y."/>
            <person name="Van Deynze A."/>
        </authorList>
    </citation>
    <scope>NUCLEOTIDE SEQUENCE</scope>
    <source>
        <tissue evidence="8">Leaves</tissue>
    </source>
</reference>
<evidence type="ECO:0000256" key="3">
    <source>
        <dbReference type="ARBA" id="ARBA00022692"/>
    </source>
</evidence>
<keyword evidence="2" id="KW-0433">Leucine-rich repeat</keyword>
<dbReference type="PANTHER" id="PTHR27008:SF487">
    <property type="entry name" value="PROTEIN KINASE DOMAIN-CONTAINING PROTEIN"/>
    <property type="match status" value="1"/>
</dbReference>
<evidence type="ECO:0000256" key="4">
    <source>
        <dbReference type="ARBA" id="ARBA00022737"/>
    </source>
</evidence>
<evidence type="ECO:0000256" key="1">
    <source>
        <dbReference type="ARBA" id="ARBA00004370"/>
    </source>
</evidence>
<keyword evidence="4" id="KW-0677">Repeat</keyword>
<gene>
    <name evidence="8" type="ORF">HU200_040773</name>
</gene>
<keyword evidence="5" id="KW-1133">Transmembrane helix</keyword>
<feature type="compositionally biased region" description="Basic and acidic residues" evidence="7">
    <location>
        <begin position="110"/>
        <end position="127"/>
    </location>
</feature>
<dbReference type="OrthoDB" id="676979at2759"/>